<evidence type="ECO:0000256" key="5">
    <source>
        <dbReference type="ARBA" id="ARBA00022692"/>
    </source>
</evidence>
<dbReference type="InterPro" id="IPR003599">
    <property type="entry name" value="Ig_sub"/>
</dbReference>
<dbReference type="Gene3D" id="1.10.533.10">
    <property type="entry name" value="Death Domain, Fas"/>
    <property type="match status" value="1"/>
</dbReference>
<dbReference type="InterPro" id="IPR036383">
    <property type="entry name" value="TSP1_rpt_sf"/>
</dbReference>
<dbReference type="RefSeq" id="XP_019498442.1">
    <property type="nucleotide sequence ID" value="XM_019642897.1"/>
</dbReference>
<proteinExistence type="inferred from homology"/>
<keyword evidence="12" id="KW-0325">Glycoprotein</keyword>
<dbReference type="GeneID" id="109382970"/>
<dbReference type="FunFam" id="2.60.40.10:FF:000039">
    <property type="entry name" value="Unc-5 netrin receptor C"/>
    <property type="match status" value="1"/>
</dbReference>
<evidence type="ECO:0000256" key="13">
    <source>
        <dbReference type="ARBA" id="ARBA00023319"/>
    </source>
</evidence>
<dbReference type="InterPro" id="IPR033772">
    <property type="entry name" value="UPA"/>
</dbReference>
<organism evidence="17 18">
    <name type="scientific">Hipposideros armiger</name>
    <name type="common">Great Himalayan leaf-nosed bat</name>
    <dbReference type="NCBI Taxonomy" id="186990"/>
    <lineage>
        <taxon>Eukaryota</taxon>
        <taxon>Metazoa</taxon>
        <taxon>Chordata</taxon>
        <taxon>Craniata</taxon>
        <taxon>Vertebrata</taxon>
        <taxon>Euteleostomi</taxon>
        <taxon>Mammalia</taxon>
        <taxon>Eutheria</taxon>
        <taxon>Laurasiatheria</taxon>
        <taxon>Chiroptera</taxon>
        <taxon>Yinpterochiroptera</taxon>
        <taxon>Rhinolophoidea</taxon>
        <taxon>Hipposideridae</taxon>
        <taxon>Hipposideros</taxon>
    </lineage>
</organism>
<dbReference type="Gene3D" id="2.60.40.10">
    <property type="entry name" value="Immunoglobulins"/>
    <property type="match status" value="2"/>
</dbReference>
<evidence type="ECO:0000256" key="9">
    <source>
        <dbReference type="ARBA" id="ARBA00023136"/>
    </source>
</evidence>
<dbReference type="PANTHER" id="PTHR12582:SF5">
    <property type="entry name" value="NETRIN RECEPTOR UNC5D"/>
    <property type="match status" value="1"/>
</dbReference>
<feature type="domain" description="ZU5" evidence="16">
    <location>
        <begin position="486"/>
        <end position="626"/>
    </location>
</feature>
<keyword evidence="4" id="KW-1003">Cell membrane</keyword>
<dbReference type="Pfam" id="PF07679">
    <property type="entry name" value="I-set"/>
    <property type="match status" value="1"/>
</dbReference>
<evidence type="ECO:0000313" key="17">
    <source>
        <dbReference type="Proteomes" id="UP000694851"/>
    </source>
</evidence>
<dbReference type="SUPFAM" id="SSF47986">
    <property type="entry name" value="DEATH domain"/>
    <property type="match status" value="1"/>
</dbReference>
<dbReference type="InterPro" id="IPR003598">
    <property type="entry name" value="Ig_sub2"/>
</dbReference>
<dbReference type="InterPro" id="IPR000906">
    <property type="entry name" value="ZU5_dom"/>
</dbReference>
<evidence type="ECO:0000313" key="18">
    <source>
        <dbReference type="RefSeq" id="XP_019498442.1"/>
    </source>
</evidence>
<protein>
    <recommendedName>
        <fullName evidence="14">Netrin receptor UNC5</fullName>
    </recommendedName>
</protein>
<reference evidence="18" key="1">
    <citation type="submission" date="2025-08" db="UniProtKB">
        <authorList>
            <consortium name="RefSeq"/>
        </authorList>
    </citation>
    <scope>IDENTIFICATION</scope>
    <source>
        <tissue evidence="18">Muscle</tissue>
    </source>
</reference>
<dbReference type="PROSITE" id="PS50835">
    <property type="entry name" value="IG_LIKE"/>
    <property type="match status" value="1"/>
</dbReference>
<keyword evidence="7 14" id="KW-0732">Signal</keyword>
<evidence type="ECO:0000256" key="3">
    <source>
        <dbReference type="ARBA" id="ARBA00022473"/>
    </source>
</evidence>
<comment type="function">
    <text evidence="14">Receptor for netrin required for axon guidance. Mediates axon repulsion of neuronal growth cones in the developing nervous system upon ligand binding.</text>
</comment>
<dbReference type="InterPro" id="IPR013098">
    <property type="entry name" value="Ig_I-set"/>
</dbReference>
<keyword evidence="3 14" id="KW-0217">Developmental protein</keyword>
<evidence type="ECO:0000256" key="11">
    <source>
        <dbReference type="ARBA" id="ARBA00023170"/>
    </source>
</evidence>
<keyword evidence="6" id="KW-0053">Apoptosis</keyword>
<evidence type="ECO:0000256" key="8">
    <source>
        <dbReference type="ARBA" id="ARBA00022989"/>
    </source>
</evidence>
<dbReference type="FunFam" id="2.60.40.10:FF:000037">
    <property type="entry name" value="Unc-5 netrin receptor C"/>
    <property type="match status" value="1"/>
</dbReference>
<evidence type="ECO:0000256" key="1">
    <source>
        <dbReference type="ARBA" id="ARBA00004251"/>
    </source>
</evidence>
<dbReference type="PROSITE" id="PS51145">
    <property type="entry name" value="ZU5"/>
    <property type="match status" value="1"/>
</dbReference>
<dbReference type="Proteomes" id="UP000694851">
    <property type="component" value="Unplaced"/>
</dbReference>
<feature type="signal peptide" evidence="14">
    <location>
        <begin position="1"/>
        <end position="32"/>
    </location>
</feature>
<keyword evidence="13 14" id="KW-0393">Immunoglobulin domain</keyword>
<dbReference type="InterPro" id="IPR036179">
    <property type="entry name" value="Ig-like_dom_sf"/>
</dbReference>
<dbReference type="SMART" id="SM00005">
    <property type="entry name" value="DEATH"/>
    <property type="match status" value="1"/>
</dbReference>
<keyword evidence="11 14" id="KW-0675">Receptor</keyword>
<dbReference type="InterPro" id="IPR037936">
    <property type="entry name" value="UNC5A-D"/>
</dbReference>
<dbReference type="OrthoDB" id="5973910at2759"/>
<dbReference type="GO" id="GO:0005886">
    <property type="term" value="C:plasma membrane"/>
    <property type="evidence" value="ECO:0007669"/>
    <property type="project" value="UniProtKB-SubCell"/>
</dbReference>
<dbReference type="SMART" id="SM00218">
    <property type="entry name" value="ZU5"/>
    <property type="match status" value="1"/>
</dbReference>
<dbReference type="InterPro" id="IPR042058">
    <property type="entry name" value="UNC5D_Death"/>
</dbReference>
<dbReference type="InterPro" id="IPR007110">
    <property type="entry name" value="Ig-like_dom"/>
</dbReference>
<dbReference type="SUPFAM" id="SSF82895">
    <property type="entry name" value="TSP-1 type 1 repeat"/>
    <property type="match status" value="1"/>
</dbReference>
<dbReference type="Pfam" id="PF25609">
    <property type="entry name" value="Unc5_NetrinR_N"/>
    <property type="match status" value="1"/>
</dbReference>
<gene>
    <name evidence="18" type="primary">UNC5D</name>
</gene>
<evidence type="ECO:0000256" key="4">
    <source>
        <dbReference type="ARBA" id="ARBA00022475"/>
    </source>
</evidence>
<dbReference type="SMART" id="SM00408">
    <property type="entry name" value="IGc2"/>
    <property type="match status" value="1"/>
</dbReference>
<dbReference type="InterPro" id="IPR013783">
    <property type="entry name" value="Ig-like_fold"/>
</dbReference>
<dbReference type="GO" id="GO:0007411">
    <property type="term" value="P:axon guidance"/>
    <property type="evidence" value="ECO:0007669"/>
    <property type="project" value="TreeGrafter"/>
</dbReference>
<feature type="chain" id="PRO_5034664252" description="Netrin receptor UNC5" evidence="14">
    <location>
        <begin position="33"/>
        <end position="897"/>
    </location>
</feature>
<evidence type="ECO:0000256" key="10">
    <source>
        <dbReference type="ARBA" id="ARBA00023157"/>
    </source>
</evidence>
<evidence type="ECO:0000256" key="12">
    <source>
        <dbReference type="ARBA" id="ARBA00023180"/>
    </source>
</evidence>
<dbReference type="InterPro" id="IPR000884">
    <property type="entry name" value="TSP1_rpt"/>
</dbReference>
<dbReference type="Gene3D" id="2.20.100.10">
    <property type="entry name" value="Thrombospondin type-1 (TSP1) repeat"/>
    <property type="match status" value="1"/>
</dbReference>
<keyword evidence="17" id="KW-1185">Reference proteome</keyword>
<evidence type="ECO:0000256" key="7">
    <source>
        <dbReference type="ARBA" id="ARBA00022729"/>
    </source>
</evidence>
<name>A0A8B7RCG2_HIPAR</name>
<dbReference type="InterPro" id="IPR057755">
    <property type="entry name" value="UNC5A-D-like_N"/>
</dbReference>
<evidence type="ECO:0000256" key="14">
    <source>
        <dbReference type="RuleBase" id="RU367033"/>
    </source>
</evidence>
<dbReference type="SMART" id="SM00409">
    <property type="entry name" value="IG"/>
    <property type="match status" value="1"/>
</dbReference>
<dbReference type="SMART" id="SM00209">
    <property type="entry name" value="TSP1"/>
    <property type="match status" value="1"/>
</dbReference>
<feature type="transmembrane region" description="Helical" evidence="14">
    <location>
        <begin position="324"/>
        <end position="347"/>
    </location>
</feature>
<keyword evidence="9 14" id="KW-0472">Membrane</keyword>
<feature type="domain" description="Ig-like" evidence="15">
    <location>
        <begin position="166"/>
        <end position="244"/>
    </location>
</feature>
<comment type="similarity">
    <text evidence="2 14">Belongs to the unc-5 family.</text>
</comment>
<dbReference type="PROSITE" id="PS50092">
    <property type="entry name" value="TSP1"/>
    <property type="match status" value="1"/>
</dbReference>
<dbReference type="Pfam" id="PF17217">
    <property type="entry name" value="UPA"/>
    <property type="match status" value="1"/>
</dbReference>
<dbReference type="CDD" id="cd08801">
    <property type="entry name" value="Death_UNC5D"/>
    <property type="match status" value="1"/>
</dbReference>
<comment type="subcellular location">
    <subcellularLocation>
        <location evidence="1 14">Cell membrane</location>
        <topology evidence="1 14">Single-pass type I membrane protein</topology>
    </subcellularLocation>
</comment>
<evidence type="ECO:0000259" key="16">
    <source>
        <dbReference type="PROSITE" id="PS51145"/>
    </source>
</evidence>
<dbReference type="FunFam" id="2.20.100.10:FF:000002">
    <property type="entry name" value="Unc-5 netrin receptor C"/>
    <property type="match status" value="1"/>
</dbReference>
<dbReference type="SUPFAM" id="SSF48726">
    <property type="entry name" value="Immunoglobulin"/>
    <property type="match status" value="2"/>
</dbReference>
<dbReference type="AlphaFoldDB" id="A0A8B7RCG2"/>
<evidence type="ECO:0000256" key="2">
    <source>
        <dbReference type="ARBA" id="ARBA00009844"/>
    </source>
</evidence>
<dbReference type="Pfam" id="PF00791">
    <property type="entry name" value="ZU5"/>
    <property type="match status" value="1"/>
</dbReference>
<dbReference type="InterPro" id="IPR000488">
    <property type="entry name" value="Death_dom"/>
</dbReference>
<dbReference type="GO" id="GO:0005042">
    <property type="term" value="F:netrin receptor activity"/>
    <property type="evidence" value="ECO:0007669"/>
    <property type="project" value="UniProtKB-UniRule"/>
</dbReference>
<dbReference type="PANTHER" id="PTHR12582">
    <property type="entry name" value="NETRIN RECEPTOR UNC5"/>
    <property type="match status" value="1"/>
</dbReference>
<evidence type="ECO:0000259" key="15">
    <source>
        <dbReference type="PROSITE" id="PS50835"/>
    </source>
</evidence>
<dbReference type="Gene3D" id="2.60.220.30">
    <property type="match status" value="1"/>
</dbReference>
<dbReference type="FunFam" id="2.60.220.30:FF:000006">
    <property type="entry name" value="Unc-5 netrin receptor D"/>
    <property type="match status" value="1"/>
</dbReference>
<keyword evidence="10" id="KW-1015">Disulfide bond</keyword>
<dbReference type="CTD" id="137970"/>
<dbReference type="Pfam" id="PF00531">
    <property type="entry name" value="Death"/>
    <property type="match status" value="1"/>
</dbReference>
<keyword evidence="5 14" id="KW-0812">Transmembrane</keyword>
<evidence type="ECO:0000256" key="6">
    <source>
        <dbReference type="ARBA" id="ARBA00022703"/>
    </source>
</evidence>
<accession>A0A8B7RCG2</accession>
<dbReference type="FunFam" id="1.10.533.10:FF:000001">
    <property type="entry name" value="Unc-5 netrin receptor B"/>
    <property type="match status" value="1"/>
</dbReference>
<dbReference type="InterPro" id="IPR011029">
    <property type="entry name" value="DEATH-like_dom_sf"/>
</dbReference>
<keyword evidence="8 14" id="KW-1133">Transmembrane helix</keyword>
<sequence>MGRAAAAGGGAGGALRWFPWLGLCFWAAGAAAARGTDSGEVLPESIPSAPGTLPHFIEEPDDAYIIKSNPIALRCKARPAMQIFFKCNGEWVHQNEHVSEESLDESSGLRVREVFINVTRQQVEDFHGPEDYWCQCVAWSHLGTSKSRKASVRIAYLRKNFEQDPQGREVPIEGMIVLHCRPPEGVPAAEVEWLKNEEPIDSEQDENIDTRADHNLIIRQARLSDSGNYTCMAANIVAKRRSLSATVVVYVDGSWEVWSEWSVCSPECEHLRIRECTAPPPRNGGKFCEGLSQESRNCTDGLCILDKKPLHEIKPQSIENASDIALYSGLGAAVVAVAVLVIGITLYRRSQSDYGVDVIDSSALTGGFQTFNFKTVRQGNSLLLNSAMQPDLTVSRTYSGPICLQDPLDKELMTESSLFNPLSDIKVKVQSSFMVSLGVSERAEYHGKNHSGTFPHGNNRNFSTVHPRNKTPYIQNLSSLPTRTELRTTGVFGHLGGRLVMPNTGVSLLIPHGAIPEENSWEIYMSINQGEPSLQSDGLEVLLSPEVTCGPPDMIVTTPFALTIPHCADVSSEHWNIHLKKRTQQGKWEEVMSVEDESTSCYCLLDPFACHVLLDSFGTYALTGEPITDCAVKQLKVAVFGCMSCNSLDYNLRVYCVDNTPCAFQEVVSDERHQGGQLLEEPKLLHFKGNTFSLQISVLDIPPFLWRIKPFTACQEVPFSRVWCSNRQPLHCAFSLERYTPTTTQLSCKICIRQLKGHEQILQVQTSILESERETITFFTQEDSTFPAQPGPKAFKIPYSIRQRICATFDTPNAKGKDWQMLAQKNSINRNLSYFATQSSPSAVILNLWEARHQHDGDLDSLACALEEIGRTHTKFSNITESQLDEADFNYSRQNGL</sequence>
<dbReference type="GO" id="GO:0006915">
    <property type="term" value="P:apoptotic process"/>
    <property type="evidence" value="ECO:0007669"/>
    <property type="project" value="UniProtKB-KW"/>
</dbReference>